<dbReference type="EMBL" id="JASBWV010000006">
    <property type="protein sequence ID" value="KAJ9126085.1"/>
    <property type="molecule type" value="Genomic_DNA"/>
</dbReference>
<proteinExistence type="predicted"/>
<accession>A0ACC2XPW9</accession>
<dbReference type="Proteomes" id="UP001234202">
    <property type="component" value="Unassembled WGS sequence"/>
</dbReference>
<organism evidence="1 2">
    <name type="scientific">Naganishia onofrii</name>
    <dbReference type="NCBI Taxonomy" id="1851511"/>
    <lineage>
        <taxon>Eukaryota</taxon>
        <taxon>Fungi</taxon>
        <taxon>Dikarya</taxon>
        <taxon>Basidiomycota</taxon>
        <taxon>Agaricomycotina</taxon>
        <taxon>Tremellomycetes</taxon>
        <taxon>Filobasidiales</taxon>
        <taxon>Filobasidiaceae</taxon>
        <taxon>Naganishia</taxon>
    </lineage>
</organism>
<keyword evidence="2" id="KW-1185">Reference proteome</keyword>
<protein>
    <submittedName>
        <fullName evidence="1">Uncharacterized protein</fullName>
    </submittedName>
</protein>
<evidence type="ECO:0000313" key="1">
    <source>
        <dbReference type="EMBL" id="KAJ9126085.1"/>
    </source>
</evidence>
<name>A0ACC2XPW9_9TREE</name>
<comment type="caution">
    <text evidence="1">The sequence shown here is derived from an EMBL/GenBank/DDBJ whole genome shotgun (WGS) entry which is preliminary data.</text>
</comment>
<reference evidence="1" key="1">
    <citation type="submission" date="2023-04" db="EMBL/GenBank/DDBJ databases">
        <title>Draft Genome sequencing of Naganishia species isolated from polar environments using Oxford Nanopore Technology.</title>
        <authorList>
            <person name="Leo P."/>
            <person name="Venkateswaran K."/>
        </authorList>
    </citation>
    <scope>NUCLEOTIDE SEQUENCE</scope>
    <source>
        <strain evidence="1">DBVPG 5303</strain>
    </source>
</reference>
<evidence type="ECO:0000313" key="2">
    <source>
        <dbReference type="Proteomes" id="UP001234202"/>
    </source>
</evidence>
<gene>
    <name evidence="1" type="ORF">QFC24_002357</name>
</gene>
<sequence>MLPSSAETHDGNRITIAYFCLSALDLLGALETSFTKTERQKWIEWVWKLQANQGGFRGSTFMSTTSPQSTDDITLGSLHSIPQTDPGHLPSTYTALLVLGILRAPAHEWVNKLDVDGLERFLCACADVNGSFSPIPVSQTVQNSDNSPPFQSDARMSYCAAVIHDFVTIAKHPRSRQPASYVPYEPSTETTGRRDVVGSVAVATIEDRCPDTRWEKRTREWLSECQTWEGGFAQHPGLEAQGGTTYCIITSLALLNGSTGQDNWSTGIDSVGATRYLVARQLGGNSDDAHSNTDEVDTGVGGGFQGRPGKDEDVCYSFWCGAAMRVLHGKALFDTEANTRALLNSQSPMGGFGKAKGDYPDPYHAYLALAALAMNEHEPKNISFDKAAECLETNLLAPASTEMRGGEQPRYPSLNLKALDPQWNVTIDSRAYIERCLGDIYNQKYADQGTSTPP</sequence>